<proteinExistence type="predicted"/>
<feature type="domain" description="DUF6922" evidence="1">
    <location>
        <begin position="8"/>
        <end position="53"/>
    </location>
</feature>
<evidence type="ECO:0000313" key="2">
    <source>
        <dbReference type="EMBL" id="QQK78106.1"/>
    </source>
</evidence>
<reference evidence="2 3" key="1">
    <citation type="submission" date="2020-06" db="EMBL/GenBank/DDBJ databases">
        <title>Genomic analysis of Salicibibacter sp. NKC5-3.</title>
        <authorList>
            <person name="Oh Y.J."/>
        </authorList>
    </citation>
    <scope>NUCLEOTIDE SEQUENCE [LARGE SCALE GENOMIC DNA]</scope>
    <source>
        <strain evidence="2 3">NKC5-3</strain>
    </source>
</reference>
<name>A0A7T6Z708_9BACI</name>
<gene>
    <name evidence="2" type="ORF">HUG15_22635</name>
</gene>
<accession>A0A7T6Z708</accession>
<dbReference type="InterPro" id="IPR053830">
    <property type="entry name" value="DUF6922"/>
</dbReference>
<evidence type="ECO:0000259" key="1">
    <source>
        <dbReference type="Pfam" id="PF21956"/>
    </source>
</evidence>
<dbReference type="KEGG" id="scia:HUG15_22635"/>
<keyword evidence="3" id="KW-1185">Reference proteome</keyword>
<protein>
    <recommendedName>
        <fullName evidence="1">DUF6922 domain-containing protein</fullName>
    </recommendedName>
</protein>
<evidence type="ECO:0000313" key="3">
    <source>
        <dbReference type="Proteomes" id="UP000595823"/>
    </source>
</evidence>
<dbReference type="Pfam" id="PF21956">
    <property type="entry name" value="DUF6922"/>
    <property type="match status" value="1"/>
</dbReference>
<dbReference type="AlphaFoldDB" id="A0A7T6Z708"/>
<sequence length="54" mass="6676">MVETTFAKLFWGTDLDSLEIDKNQKLIIERVLNMRDQDELRWLWQTYSKYDIQH</sequence>
<organism evidence="2 3">
    <name type="scientific">Salicibibacter cibarius</name>
    <dbReference type="NCBI Taxonomy" id="2743000"/>
    <lineage>
        <taxon>Bacteria</taxon>
        <taxon>Bacillati</taxon>
        <taxon>Bacillota</taxon>
        <taxon>Bacilli</taxon>
        <taxon>Bacillales</taxon>
        <taxon>Bacillaceae</taxon>
        <taxon>Salicibibacter</taxon>
    </lineage>
</organism>
<dbReference type="Proteomes" id="UP000595823">
    <property type="component" value="Chromosome"/>
</dbReference>
<dbReference type="RefSeq" id="WP_200126090.1">
    <property type="nucleotide sequence ID" value="NZ_CP054705.1"/>
</dbReference>
<dbReference type="EMBL" id="CP054705">
    <property type="protein sequence ID" value="QQK78106.1"/>
    <property type="molecule type" value="Genomic_DNA"/>
</dbReference>